<name>A0A1C7AEZ4_9GAMM</name>
<dbReference type="GO" id="GO:0016625">
    <property type="term" value="F:oxidoreductase activity, acting on the aldehyde or oxo group of donors, iron-sulfur protein as acceptor"/>
    <property type="evidence" value="ECO:0007669"/>
    <property type="project" value="InterPro"/>
</dbReference>
<dbReference type="InterPro" id="IPR011894">
    <property type="entry name" value="PorC_KorC"/>
</dbReference>
<organism evidence="4 5">
    <name type="scientific">Sulfurifustis variabilis</name>
    <dbReference type="NCBI Taxonomy" id="1675686"/>
    <lineage>
        <taxon>Bacteria</taxon>
        <taxon>Pseudomonadati</taxon>
        <taxon>Pseudomonadota</taxon>
        <taxon>Gammaproteobacteria</taxon>
        <taxon>Acidiferrobacterales</taxon>
        <taxon>Acidiferrobacteraceae</taxon>
        <taxon>Sulfurifustis</taxon>
    </lineage>
</organism>
<dbReference type="InterPro" id="IPR002869">
    <property type="entry name" value="Pyrv_flavodox_OxRed_cen"/>
</dbReference>
<dbReference type="Pfam" id="PF01558">
    <property type="entry name" value="POR"/>
    <property type="match status" value="1"/>
</dbReference>
<evidence type="ECO:0000256" key="2">
    <source>
        <dbReference type="SAM" id="Phobius"/>
    </source>
</evidence>
<dbReference type="PANTHER" id="PTHR43366:SF1">
    <property type="entry name" value="PYRUVATE SYNTHASE SUBUNIT PORC"/>
    <property type="match status" value="1"/>
</dbReference>
<evidence type="ECO:0000313" key="5">
    <source>
        <dbReference type="Proteomes" id="UP000218899"/>
    </source>
</evidence>
<keyword evidence="1" id="KW-0560">Oxidoreductase</keyword>
<dbReference type="AlphaFoldDB" id="A0A1C7AEZ4"/>
<sequence length="186" mass="19679">MQQIRFHGRGGQGAVSAAALLSLAAFEDGFEAQAFPKFGSERRGAPVESYVRISDRPIRSHNQVYAPDAVVILDATLLRSEPVLHGLGAGGLVIVNAETAPRSYADGPAHRWLAVPASRFSAERLGRPLPNTVLLAALAAVTGWVGLPALEAVVRRHLARKGEKVVSANIEMLREGFRLGAEGGAA</sequence>
<feature type="transmembrane region" description="Helical" evidence="2">
    <location>
        <begin position="133"/>
        <end position="154"/>
    </location>
</feature>
<dbReference type="Proteomes" id="UP000218899">
    <property type="component" value="Chromosome"/>
</dbReference>
<reference evidence="4 5" key="1">
    <citation type="submission" date="2015-08" db="EMBL/GenBank/DDBJ databases">
        <title>Complete genome sequence of Sulfurifustis variabilis.</title>
        <authorList>
            <person name="Miura A."/>
            <person name="Kojima H."/>
            <person name="Fukui M."/>
        </authorList>
    </citation>
    <scope>NUCLEOTIDE SEQUENCE [LARGE SCALE GENOMIC DNA]</scope>
    <source>
        <strain evidence="5">skN76</strain>
    </source>
</reference>
<feature type="domain" description="Pyruvate/ketoisovalerate oxidoreductase catalytic" evidence="3">
    <location>
        <begin position="10"/>
        <end position="177"/>
    </location>
</feature>
<evidence type="ECO:0000313" key="4">
    <source>
        <dbReference type="EMBL" id="BAU49775.1"/>
    </source>
</evidence>
<dbReference type="NCBIfam" id="TIGR02175">
    <property type="entry name" value="PorC_KorC"/>
    <property type="match status" value="1"/>
</dbReference>
<dbReference type="Gene3D" id="3.40.920.10">
    <property type="entry name" value="Pyruvate-ferredoxin oxidoreductase, PFOR, domain III"/>
    <property type="match status" value="1"/>
</dbReference>
<dbReference type="SUPFAM" id="SSF53323">
    <property type="entry name" value="Pyruvate-ferredoxin oxidoreductase, PFOR, domain III"/>
    <property type="match status" value="1"/>
</dbReference>
<keyword evidence="2" id="KW-0472">Membrane</keyword>
<proteinExistence type="predicted"/>
<gene>
    <name evidence="4" type="ORF">SVA_3227</name>
</gene>
<evidence type="ECO:0000256" key="1">
    <source>
        <dbReference type="ARBA" id="ARBA00023002"/>
    </source>
</evidence>
<evidence type="ECO:0000259" key="3">
    <source>
        <dbReference type="Pfam" id="PF01558"/>
    </source>
</evidence>
<keyword evidence="4" id="KW-0670">Pyruvate</keyword>
<dbReference type="EMBL" id="AP014936">
    <property type="protein sequence ID" value="BAU49775.1"/>
    <property type="molecule type" value="Genomic_DNA"/>
</dbReference>
<keyword evidence="2" id="KW-0812">Transmembrane</keyword>
<dbReference type="PANTHER" id="PTHR43366">
    <property type="entry name" value="PYRUVATE SYNTHASE SUBUNIT PORC"/>
    <property type="match status" value="1"/>
</dbReference>
<keyword evidence="2" id="KW-1133">Transmembrane helix</keyword>
<dbReference type="KEGG" id="sva:SVA_3227"/>
<protein>
    <submittedName>
        <fullName evidence="4">Pyruvate ferredoxin oxidoreductase subunit gamma</fullName>
    </submittedName>
</protein>
<keyword evidence="5" id="KW-1185">Reference proteome</keyword>
<dbReference type="InterPro" id="IPR019752">
    <property type="entry name" value="Pyrv/ketoisovalerate_OxRed_cat"/>
</dbReference>
<accession>A0A1C7AEZ4</accession>
<dbReference type="InterPro" id="IPR051626">
    <property type="entry name" value="Oxidoreductase_gamma_subunit"/>
</dbReference>